<evidence type="ECO:0000256" key="2">
    <source>
        <dbReference type="HAMAP-Rule" id="MF_01925"/>
    </source>
</evidence>
<gene>
    <name evidence="2 8" type="primary">proC</name>
    <name evidence="8" type="ORF">HHA03_13710</name>
    <name evidence="9" type="ORF">SAMN05421839_12234</name>
</gene>
<evidence type="ECO:0000256" key="5">
    <source>
        <dbReference type="RuleBase" id="RU003903"/>
    </source>
</evidence>
<dbReference type="Gene3D" id="1.10.3730.10">
    <property type="entry name" value="ProC C-terminal domain-like"/>
    <property type="match status" value="1"/>
</dbReference>
<dbReference type="SUPFAM" id="SSF51735">
    <property type="entry name" value="NAD(P)-binding Rossmann-fold domains"/>
    <property type="match status" value="1"/>
</dbReference>
<comment type="subcellular location">
    <subcellularLocation>
        <location evidence="2">Cytoplasm</location>
    </subcellularLocation>
</comment>
<dbReference type="Gene3D" id="3.40.50.720">
    <property type="entry name" value="NAD(P)-binding Rossmann-like Domain"/>
    <property type="match status" value="1"/>
</dbReference>
<comment type="pathway">
    <text evidence="2 5">Amino-acid biosynthesis; L-proline biosynthesis; L-proline from L-glutamate 5-semialdehyde: step 1/1.</text>
</comment>
<dbReference type="EMBL" id="BJWI01000017">
    <property type="protein sequence ID" value="GEM01839.1"/>
    <property type="molecule type" value="Genomic_DNA"/>
</dbReference>
<dbReference type="GO" id="GO:0004735">
    <property type="term" value="F:pyrroline-5-carboxylate reductase activity"/>
    <property type="evidence" value="ECO:0007669"/>
    <property type="project" value="UniProtKB-UniRule"/>
</dbReference>
<name>A0A1I5QL96_9BACI</name>
<feature type="domain" description="Pyrroline-5-carboxylate reductase dimerisation" evidence="7">
    <location>
        <begin position="160"/>
        <end position="259"/>
    </location>
</feature>
<dbReference type="PANTHER" id="PTHR11645:SF49">
    <property type="entry name" value="PYRROLINE-5-CARBOXYLATE REDUCTASE 1"/>
    <property type="match status" value="1"/>
</dbReference>
<dbReference type="NCBIfam" id="TIGR00112">
    <property type="entry name" value="proC"/>
    <property type="match status" value="1"/>
</dbReference>
<protein>
    <recommendedName>
        <fullName evidence="2 3">Pyrroline-5-carboxylate reductase</fullName>
        <shortName evidence="2">P5C reductase</shortName>
        <shortName evidence="2">P5CR</shortName>
        <ecNumber evidence="2 3">1.5.1.2</ecNumber>
    </recommendedName>
    <alternativeName>
        <fullName evidence="2">PCA reductase</fullName>
    </alternativeName>
</protein>
<keyword evidence="2" id="KW-0963">Cytoplasm</keyword>
<evidence type="ECO:0000313" key="9">
    <source>
        <dbReference type="EMBL" id="SFP46656.1"/>
    </source>
</evidence>
<dbReference type="EMBL" id="FOXC01000022">
    <property type="protein sequence ID" value="SFP46656.1"/>
    <property type="molecule type" value="Genomic_DNA"/>
</dbReference>
<dbReference type="GO" id="GO:0005737">
    <property type="term" value="C:cytoplasm"/>
    <property type="evidence" value="ECO:0007669"/>
    <property type="project" value="UniProtKB-SubCell"/>
</dbReference>
<keyword evidence="11" id="KW-1185">Reference proteome</keyword>
<dbReference type="OrthoDB" id="9805754at2"/>
<dbReference type="RefSeq" id="WP_089832406.1">
    <property type="nucleotide sequence ID" value="NZ_BJWI01000017.1"/>
</dbReference>
<keyword evidence="2 4" id="KW-0521">NADP</keyword>
<reference evidence="8 11" key="2">
    <citation type="submission" date="2019-07" db="EMBL/GenBank/DDBJ databases">
        <title>Whole genome shotgun sequence of Halolactibacillus halophilus NBRC 100868.</title>
        <authorList>
            <person name="Hosoyama A."/>
            <person name="Uohara A."/>
            <person name="Ohji S."/>
            <person name="Ichikawa N."/>
        </authorList>
    </citation>
    <scope>NUCLEOTIDE SEQUENCE [LARGE SCALE GENOMIC DNA]</scope>
    <source>
        <strain evidence="8 11">NBRC 100868</strain>
    </source>
</reference>
<comment type="catalytic activity">
    <reaction evidence="2">
        <text>L-proline + NAD(+) = (S)-1-pyrroline-5-carboxylate + NADH + 2 H(+)</text>
        <dbReference type="Rhea" id="RHEA:14105"/>
        <dbReference type="ChEBI" id="CHEBI:15378"/>
        <dbReference type="ChEBI" id="CHEBI:17388"/>
        <dbReference type="ChEBI" id="CHEBI:57540"/>
        <dbReference type="ChEBI" id="CHEBI:57945"/>
        <dbReference type="ChEBI" id="CHEBI:60039"/>
        <dbReference type="EC" id="1.5.1.2"/>
    </reaction>
</comment>
<feature type="binding site" evidence="4">
    <location>
        <begin position="69"/>
        <end position="72"/>
    </location>
    <ligand>
        <name>NADP(+)</name>
        <dbReference type="ChEBI" id="CHEBI:58349"/>
    </ligand>
</feature>
<proteinExistence type="inferred from homology"/>
<dbReference type="PIRSF" id="PIRSF000193">
    <property type="entry name" value="Pyrrol-5-carb_rd"/>
    <property type="match status" value="1"/>
</dbReference>
<comment type="similarity">
    <text evidence="1 2 5">Belongs to the pyrroline-5-carboxylate reductase family.</text>
</comment>
<dbReference type="InterPro" id="IPR053790">
    <property type="entry name" value="P5CR-like_CS"/>
</dbReference>
<feature type="binding site" evidence="4">
    <location>
        <begin position="9"/>
        <end position="14"/>
    </location>
    <ligand>
        <name>NADP(+)</name>
        <dbReference type="ChEBI" id="CHEBI:58349"/>
    </ligand>
</feature>
<evidence type="ECO:0000256" key="1">
    <source>
        <dbReference type="ARBA" id="ARBA00005525"/>
    </source>
</evidence>
<evidence type="ECO:0000313" key="8">
    <source>
        <dbReference type="EMBL" id="GEM01839.1"/>
    </source>
</evidence>
<dbReference type="Proteomes" id="UP000321547">
    <property type="component" value="Unassembled WGS sequence"/>
</dbReference>
<dbReference type="AlphaFoldDB" id="A0A1I5QL96"/>
<dbReference type="InterPro" id="IPR008927">
    <property type="entry name" value="6-PGluconate_DH-like_C_sf"/>
</dbReference>
<evidence type="ECO:0000313" key="10">
    <source>
        <dbReference type="Proteomes" id="UP000242243"/>
    </source>
</evidence>
<dbReference type="InterPro" id="IPR036291">
    <property type="entry name" value="NAD(P)-bd_dom_sf"/>
</dbReference>
<dbReference type="EC" id="1.5.1.2" evidence="2 3"/>
<accession>A0A1I5QL96</accession>
<evidence type="ECO:0000259" key="6">
    <source>
        <dbReference type="Pfam" id="PF03807"/>
    </source>
</evidence>
<dbReference type="Pfam" id="PF03807">
    <property type="entry name" value="F420_oxidored"/>
    <property type="match status" value="1"/>
</dbReference>
<dbReference type="HAMAP" id="MF_01925">
    <property type="entry name" value="P5C_reductase"/>
    <property type="match status" value="1"/>
</dbReference>
<evidence type="ECO:0000256" key="3">
    <source>
        <dbReference type="NCBIfam" id="TIGR00112"/>
    </source>
</evidence>
<dbReference type="SUPFAM" id="SSF48179">
    <property type="entry name" value="6-phosphogluconate dehydrogenase C-terminal domain-like"/>
    <property type="match status" value="1"/>
</dbReference>
<evidence type="ECO:0000256" key="4">
    <source>
        <dbReference type="PIRSR" id="PIRSR000193-1"/>
    </source>
</evidence>
<dbReference type="InterPro" id="IPR000304">
    <property type="entry name" value="Pyrroline-COOH_reductase"/>
</dbReference>
<dbReference type="PANTHER" id="PTHR11645">
    <property type="entry name" value="PYRROLINE-5-CARBOXYLATE REDUCTASE"/>
    <property type="match status" value="1"/>
</dbReference>
<evidence type="ECO:0000259" key="7">
    <source>
        <dbReference type="Pfam" id="PF14748"/>
    </source>
</evidence>
<keyword evidence="2 5" id="KW-0560">Oxidoreductase</keyword>
<dbReference type="STRING" id="306540.SAMN05421839_12234"/>
<dbReference type="Pfam" id="PF14748">
    <property type="entry name" value="P5CR_dimer"/>
    <property type="match status" value="1"/>
</dbReference>
<dbReference type="InterPro" id="IPR029036">
    <property type="entry name" value="P5CR_dimer"/>
</dbReference>
<keyword evidence="2 5" id="KW-0028">Amino-acid biosynthesis</keyword>
<comment type="function">
    <text evidence="2">Catalyzes the reduction of 1-pyrroline-5-carboxylate (PCA) to L-proline.</text>
</comment>
<dbReference type="InterPro" id="IPR028939">
    <property type="entry name" value="P5C_Rdtase_cat_N"/>
</dbReference>
<dbReference type="GO" id="GO:0055129">
    <property type="term" value="P:L-proline biosynthetic process"/>
    <property type="evidence" value="ECO:0007669"/>
    <property type="project" value="UniProtKB-UniRule"/>
</dbReference>
<dbReference type="Proteomes" id="UP000242243">
    <property type="component" value="Unassembled WGS sequence"/>
</dbReference>
<comment type="catalytic activity">
    <reaction evidence="2 5">
        <text>L-proline + NADP(+) = (S)-1-pyrroline-5-carboxylate + NADPH + 2 H(+)</text>
        <dbReference type="Rhea" id="RHEA:14109"/>
        <dbReference type="ChEBI" id="CHEBI:15378"/>
        <dbReference type="ChEBI" id="CHEBI:17388"/>
        <dbReference type="ChEBI" id="CHEBI:57783"/>
        <dbReference type="ChEBI" id="CHEBI:58349"/>
        <dbReference type="ChEBI" id="CHEBI:60039"/>
        <dbReference type="EC" id="1.5.1.2"/>
    </reaction>
</comment>
<reference evidence="9 10" key="1">
    <citation type="submission" date="2016-10" db="EMBL/GenBank/DDBJ databases">
        <authorList>
            <person name="de Groot N.N."/>
        </authorList>
    </citation>
    <scope>NUCLEOTIDE SEQUENCE [LARGE SCALE GENOMIC DNA]</scope>
    <source>
        <strain evidence="9 10">DSM 17073</strain>
    </source>
</reference>
<dbReference type="PROSITE" id="PS00521">
    <property type="entry name" value="P5CR"/>
    <property type="match status" value="1"/>
</dbReference>
<sequence>MSKEKILMIGAGRMAQAIINGLKQADFSEILVGNNTNSERLEEVEARFGVRTTNQWQNHVSDQDIIILAVPPEAHEEVLTSLSEVIDGQLVLTVAAGIDVKYLEAHLPEQTPVSWLMPNTAASKAESMTLFTLGHYVTDEHEYYIEKILFSIGQFKKLTEQQVHQITPITGSGPAFVYRFADVLIKEVQKAGVTEVVAKQLVAQMVKGASEMLTSDLKCPQDLMDEVATPGGVTEKGLQVLDEHGFDQMIQEAIRQCVDFASGNED</sequence>
<evidence type="ECO:0000313" key="11">
    <source>
        <dbReference type="Proteomes" id="UP000321547"/>
    </source>
</evidence>
<dbReference type="UniPathway" id="UPA00098">
    <property type="reaction ID" value="UER00361"/>
</dbReference>
<feature type="domain" description="Pyrroline-5-carboxylate reductase catalytic N-terminal" evidence="6">
    <location>
        <begin position="5"/>
        <end position="97"/>
    </location>
</feature>
<organism evidence="9 10">
    <name type="scientific">Halolactibacillus halophilus</name>
    <dbReference type="NCBI Taxonomy" id="306540"/>
    <lineage>
        <taxon>Bacteria</taxon>
        <taxon>Bacillati</taxon>
        <taxon>Bacillota</taxon>
        <taxon>Bacilli</taxon>
        <taxon>Bacillales</taxon>
        <taxon>Bacillaceae</taxon>
        <taxon>Halolactibacillus</taxon>
    </lineage>
</organism>
<keyword evidence="2 5" id="KW-0641">Proline biosynthesis</keyword>